<dbReference type="PANTHER" id="PTHR32347">
    <property type="entry name" value="EFFLUX SYSTEM COMPONENT YKNX-RELATED"/>
    <property type="match status" value="1"/>
</dbReference>
<keyword evidence="3 4" id="KW-0175">Coiled coil</keyword>
<evidence type="ECO:0000256" key="3">
    <source>
        <dbReference type="ARBA" id="ARBA00023054"/>
    </source>
</evidence>
<dbReference type="Proteomes" id="UP000199758">
    <property type="component" value="Unassembled WGS sequence"/>
</dbReference>
<keyword evidence="5" id="KW-1133">Transmembrane helix</keyword>
<dbReference type="Gene3D" id="2.40.30.170">
    <property type="match status" value="1"/>
</dbReference>
<dbReference type="SUPFAM" id="SSF111369">
    <property type="entry name" value="HlyD-like secretion proteins"/>
    <property type="match status" value="2"/>
</dbReference>
<comment type="subcellular location">
    <subcellularLocation>
        <location evidence="1">Cell envelope</location>
    </subcellularLocation>
</comment>
<gene>
    <name evidence="8" type="ORF">SAMN04488068_0091</name>
</gene>
<feature type="transmembrane region" description="Helical" evidence="5">
    <location>
        <begin position="437"/>
        <end position="455"/>
    </location>
</feature>
<evidence type="ECO:0000256" key="1">
    <source>
        <dbReference type="ARBA" id="ARBA00004196"/>
    </source>
</evidence>
<keyword evidence="9" id="KW-1185">Reference proteome</keyword>
<keyword evidence="5" id="KW-0812">Transmembrane</keyword>
<dbReference type="Pfam" id="PF25954">
    <property type="entry name" value="Beta-barrel_RND_2"/>
    <property type="match status" value="1"/>
</dbReference>
<evidence type="ECO:0000256" key="4">
    <source>
        <dbReference type="SAM" id="Coils"/>
    </source>
</evidence>
<organism evidence="8 9">
    <name type="scientific">Hydrocarboniphaga daqingensis</name>
    <dbReference type="NCBI Taxonomy" id="490188"/>
    <lineage>
        <taxon>Bacteria</taxon>
        <taxon>Pseudomonadati</taxon>
        <taxon>Pseudomonadota</taxon>
        <taxon>Gammaproteobacteria</taxon>
        <taxon>Nevskiales</taxon>
        <taxon>Nevskiaceae</taxon>
        <taxon>Hydrocarboniphaga</taxon>
    </lineage>
</organism>
<protein>
    <submittedName>
        <fullName evidence="8">Multidrug resistance efflux pump</fullName>
    </submittedName>
</protein>
<dbReference type="InterPro" id="IPR058792">
    <property type="entry name" value="Beta-barrel_RND_2"/>
</dbReference>
<evidence type="ECO:0000313" key="9">
    <source>
        <dbReference type="Proteomes" id="UP000199758"/>
    </source>
</evidence>
<dbReference type="InterPro" id="IPR050465">
    <property type="entry name" value="UPF0194_transport"/>
</dbReference>
<dbReference type="STRING" id="490188.SAMN04488068_0091"/>
<evidence type="ECO:0000256" key="2">
    <source>
        <dbReference type="ARBA" id="ARBA00009477"/>
    </source>
</evidence>
<feature type="transmembrane region" description="Helical" evidence="5">
    <location>
        <begin position="297"/>
        <end position="317"/>
    </location>
</feature>
<dbReference type="EMBL" id="FQWZ01000001">
    <property type="protein sequence ID" value="SHG41877.1"/>
    <property type="molecule type" value="Genomic_DNA"/>
</dbReference>
<dbReference type="PANTHER" id="PTHR32347:SF23">
    <property type="entry name" value="BLL5650 PROTEIN"/>
    <property type="match status" value="1"/>
</dbReference>
<feature type="domain" description="Multidrug resistance protein MdtA-like barrel-sandwich hybrid" evidence="6">
    <location>
        <begin position="468"/>
        <end position="657"/>
    </location>
</feature>
<dbReference type="OrthoDB" id="9800613at2"/>
<feature type="transmembrane region" description="Helical" evidence="5">
    <location>
        <begin position="170"/>
        <end position="190"/>
    </location>
</feature>
<dbReference type="RefSeq" id="WP_072892650.1">
    <property type="nucleotide sequence ID" value="NZ_FQWZ01000001.1"/>
</dbReference>
<dbReference type="AlphaFoldDB" id="A0A1M5JMS8"/>
<dbReference type="GO" id="GO:0030313">
    <property type="term" value="C:cell envelope"/>
    <property type="evidence" value="ECO:0007669"/>
    <property type="project" value="UniProtKB-SubCell"/>
</dbReference>
<keyword evidence="5" id="KW-0472">Membrane</keyword>
<feature type="transmembrane region" description="Helical" evidence="5">
    <location>
        <begin position="269"/>
        <end position="291"/>
    </location>
</feature>
<dbReference type="InterPro" id="IPR058625">
    <property type="entry name" value="MdtA-like_BSH"/>
</dbReference>
<evidence type="ECO:0000256" key="5">
    <source>
        <dbReference type="SAM" id="Phobius"/>
    </source>
</evidence>
<reference evidence="8 9" key="1">
    <citation type="submission" date="2016-11" db="EMBL/GenBank/DDBJ databases">
        <authorList>
            <person name="Jaros S."/>
            <person name="Januszkiewicz K."/>
            <person name="Wedrychowicz H."/>
        </authorList>
    </citation>
    <scope>NUCLEOTIDE SEQUENCE [LARGE SCALE GENOMIC DNA]</scope>
    <source>
        <strain evidence="8 9">CGMCC 1.7049</strain>
    </source>
</reference>
<evidence type="ECO:0000259" key="6">
    <source>
        <dbReference type="Pfam" id="PF25917"/>
    </source>
</evidence>
<feature type="transmembrane region" description="Helical" evidence="5">
    <location>
        <begin position="393"/>
        <end position="411"/>
    </location>
</feature>
<name>A0A1M5JMS8_9GAMM</name>
<dbReference type="Gene3D" id="2.40.50.100">
    <property type="match status" value="1"/>
</dbReference>
<evidence type="ECO:0000259" key="7">
    <source>
        <dbReference type="Pfam" id="PF25954"/>
    </source>
</evidence>
<feature type="coiled-coil region" evidence="4">
    <location>
        <begin position="534"/>
        <end position="561"/>
    </location>
</feature>
<proteinExistence type="inferred from homology"/>
<feature type="transmembrane region" description="Helical" evidence="5">
    <location>
        <begin position="366"/>
        <end position="387"/>
    </location>
</feature>
<feature type="domain" description="CusB-like beta-barrel" evidence="7">
    <location>
        <begin position="670"/>
        <end position="744"/>
    </location>
</feature>
<dbReference type="Pfam" id="PF25917">
    <property type="entry name" value="BSH_RND"/>
    <property type="match status" value="1"/>
</dbReference>
<feature type="transmembrane region" description="Helical" evidence="5">
    <location>
        <begin position="202"/>
        <end position="220"/>
    </location>
</feature>
<accession>A0A1M5JMS8</accession>
<sequence length="770" mass="84146">MTAETPSPAATPGLHPYCRAELSRINAVPQLGAWTRRYAPLFDGQRSPEQRLAAACEQFGQTESWQIAEAAIDLALAGLLDPGIREPLPAPTQMERDPWGRDLDPKRHDLIPPPTLLPGNLARPGLPGAIAGNFSGLHRGTADEVQQPLPPGPFAALGRFFSAPSADARLGWAVLLMVCGGLFAIWSVRLQLAATVAGLAPWPRALTMLLIASAINNLVVQSARLAAVRRNTGEWPDFGLMFMLRLVPKLFTSTAGPAERTDEQGRSQILMAPLTALLLLSLLAQLGWFMARMGPGLLPAYFVVQAASSLMLFLFLANPMARRDGYHWLSHRLGVPDLRDQAWTSLMGFDRPWNERPLPSRRVRQLYAGSMILYMAAIIVLYLMFPARLLERAFGGAGVVLFLVVFVFSIYRQSRRGLYQRQSLEPFSVKLPTLSKTTWIIIGVVALLFVVPYPYQPSGVAVVLPRDRAEVRALVAGDVKQVLVQEGDLVEAGQDLLLLSDVQTRAEVAAAEATLRRAESELAIVKTGGAAGEVQLAREKLETARKRQQFAQAEADRLAKAFSRKAVSPQEYEAARGAAAVRTQEVIEAQQQVKVIGNPARDERIAALEAEVFKAKTELAYHQEQLANTRVRAPIAGRVVSEKLLFSRGAYLAVGAQIAYIEDTSQLQAEIELPEATIGSISSDAHAWLRVWAFPGASFDGKVIHVAPDAEAGDYGKVVRLRVLLDDPGTQLKPGMTGQAKVHSHWTIAGIAFTKALVRFVLVEVWSWLP</sequence>
<evidence type="ECO:0000313" key="8">
    <source>
        <dbReference type="EMBL" id="SHG41877.1"/>
    </source>
</evidence>
<comment type="similarity">
    <text evidence="2">Belongs to the membrane fusion protein (MFP) (TC 8.A.1) family.</text>
</comment>